<dbReference type="InterPro" id="IPR019821">
    <property type="entry name" value="Kinesin_motor_CS"/>
</dbReference>
<protein>
    <recommendedName>
        <fullName evidence="7">Kinesin-like protein</fullName>
    </recommendedName>
</protein>
<feature type="non-terminal residue" evidence="9">
    <location>
        <position position="417"/>
    </location>
</feature>
<keyword evidence="7" id="KW-0493">Microtubule</keyword>
<dbReference type="Pfam" id="PF00225">
    <property type="entry name" value="Kinesin"/>
    <property type="match status" value="1"/>
</dbReference>
<keyword evidence="6 7" id="KW-0505">Motor protein</keyword>
<dbReference type="STRING" id="763665.A0A2G5BL40"/>
<dbReference type="Proteomes" id="UP000242474">
    <property type="component" value="Unassembled WGS sequence"/>
</dbReference>
<dbReference type="InterPro" id="IPR001752">
    <property type="entry name" value="Kinesin_motor_dom"/>
</dbReference>
<dbReference type="PANTHER" id="PTHR47969:SF15">
    <property type="entry name" value="CHROMOSOME-ASSOCIATED KINESIN KIF4A-RELATED"/>
    <property type="match status" value="1"/>
</dbReference>
<dbReference type="PROSITE" id="PS00411">
    <property type="entry name" value="KINESIN_MOTOR_1"/>
    <property type="match status" value="1"/>
</dbReference>
<evidence type="ECO:0000256" key="4">
    <source>
        <dbReference type="ARBA" id="ARBA00022840"/>
    </source>
</evidence>
<dbReference type="PRINTS" id="PR00380">
    <property type="entry name" value="KINESINHEAVY"/>
</dbReference>
<dbReference type="GO" id="GO:0005875">
    <property type="term" value="C:microtubule associated complex"/>
    <property type="evidence" value="ECO:0007669"/>
    <property type="project" value="TreeGrafter"/>
</dbReference>
<keyword evidence="3 6" id="KW-0547">Nucleotide-binding</keyword>
<name>A0A2G5BL40_COERN</name>
<dbReference type="OrthoDB" id="3176171at2759"/>
<evidence type="ECO:0000313" key="10">
    <source>
        <dbReference type="Proteomes" id="UP000242474"/>
    </source>
</evidence>
<dbReference type="GO" id="GO:0005737">
    <property type="term" value="C:cytoplasm"/>
    <property type="evidence" value="ECO:0007669"/>
    <property type="project" value="UniProtKB-SubCell"/>
</dbReference>
<dbReference type="InterPro" id="IPR027640">
    <property type="entry name" value="Kinesin-like_fam"/>
</dbReference>
<evidence type="ECO:0000256" key="1">
    <source>
        <dbReference type="ARBA" id="ARBA00004496"/>
    </source>
</evidence>
<dbReference type="PROSITE" id="PS50067">
    <property type="entry name" value="KINESIN_MOTOR_2"/>
    <property type="match status" value="1"/>
</dbReference>
<proteinExistence type="inferred from homology"/>
<accession>A0A2G5BL40</accession>
<dbReference type="GO" id="GO:0007018">
    <property type="term" value="P:microtubule-based movement"/>
    <property type="evidence" value="ECO:0007669"/>
    <property type="project" value="InterPro"/>
</dbReference>
<dbReference type="GO" id="GO:0005524">
    <property type="term" value="F:ATP binding"/>
    <property type="evidence" value="ECO:0007669"/>
    <property type="project" value="UniProtKB-UniRule"/>
</dbReference>
<evidence type="ECO:0000256" key="3">
    <source>
        <dbReference type="ARBA" id="ARBA00022741"/>
    </source>
</evidence>
<comment type="similarity">
    <text evidence="6 7">Belongs to the TRAFAC class myosin-kinesin ATPase superfamily. Kinesin family.</text>
</comment>
<feature type="domain" description="Kinesin motor" evidence="8">
    <location>
        <begin position="5"/>
        <end position="377"/>
    </location>
</feature>
<dbReference type="CDD" id="cd01372">
    <property type="entry name" value="KISc_KIF4"/>
    <property type="match status" value="1"/>
</dbReference>
<evidence type="ECO:0000256" key="2">
    <source>
        <dbReference type="ARBA" id="ARBA00022490"/>
    </source>
</evidence>
<keyword evidence="2" id="KW-0963">Cytoplasm</keyword>
<dbReference type="InterPro" id="IPR036961">
    <property type="entry name" value="Kinesin_motor_dom_sf"/>
</dbReference>
<dbReference type="Gene3D" id="3.40.850.10">
    <property type="entry name" value="Kinesin motor domain"/>
    <property type="match status" value="1"/>
</dbReference>
<dbReference type="GO" id="GO:0051231">
    <property type="term" value="P:spindle elongation"/>
    <property type="evidence" value="ECO:0007669"/>
    <property type="project" value="TreeGrafter"/>
</dbReference>
<dbReference type="GO" id="GO:0003777">
    <property type="term" value="F:microtubule motor activity"/>
    <property type="evidence" value="ECO:0007669"/>
    <property type="project" value="InterPro"/>
</dbReference>
<keyword evidence="5" id="KW-0175">Coiled coil</keyword>
<dbReference type="GO" id="GO:0005874">
    <property type="term" value="C:microtubule"/>
    <property type="evidence" value="ECO:0007669"/>
    <property type="project" value="UniProtKB-KW"/>
</dbReference>
<sequence length="417" mass="45448">MTLSTVKVALRIRPLSPQEHINGETECVTQLPGVPQIVIGADRAFTFDHVFSPEVGQEQVYEESIRPLVLQFLQGYNATVLAYGQTGSGKTFSMGTGLSLSYGDTESPGVVPRAISEIWQNLESRVQGKTGYTYSMDISFLELYNEDLIDLLNPRSTAVNGVRVPTIREDSRGNMIMVGVERKPAKGFENIMNFLHQGALSRTTASTDMNRTSSRSHAIFTLYLRQQDRRSSTILDGEASNSSDQHSVLDSGQSVVSKIHFVDLAGSERIKRTGAAGNRAKEGISINAGLLALGNVISALGNSGNGIAAAGNAGNGNQQQQRRATHVPYRDSKLTRLLQDSLGGNSQTLMLACISPSDKNSAESLNTVRYANRARNIRNKVAVNFDKNSSVELSMLKTEIARLRGELSKLKLQRRQS</sequence>
<dbReference type="GO" id="GO:0008017">
    <property type="term" value="F:microtubule binding"/>
    <property type="evidence" value="ECO:0007669"/>
    <property type="project" value="InterPro"/>
</dbReference>
<keyword evidence="4 6" id="KW-0067">ATP-binding</keyword>
<dbReference type="GO" id="GO:0007052">
    <property type="term" value="P:mitotic spindle organization"/>
    <property type="evidence" value="ECO:0007669"/>
    <property type="project" value="TreeGrafter"/>
</dbReference>
<dbReference type="InterPro" id="IPR027417">
    <property type="entry name" value="P-loop_NTPase"/>
</dbReference>
<dbReference type="AlphaFoldDB" id="A0A2G5BL40"/>
<evidence type="ECO:0000256" key="7">
    <source>
        <dbReference type="RuleBase" id="RU000394"/>
    </source>
</evidence>
<dbReference type="PANTHER" id="PTHR47969">
    <property type="entry name" value="CHROMOSOME-ASSOCIATED KINESIN KIF4A-RELATED"/>
    <property type="match status" value="1"/>
</dbReference>
<feature type="binding site" evidence="6">
    <location>
        <begin position="84"/>
        <end position="91"/>
    </location>
    <ligand>
        <name>ATP</name>
        <dbReference type="ChEBI" id="CHEBI:30616"/>
    </ligand>
</feature>
<dbReference type="SMART" id="SM00129">
    <property type="entry name" value="KISc"/>
    <property type="match status" value="1"/>
</dbReference>
<evidence type="ECO:0000259" key="8">
    <source>
        <dbReference type="PROSITE" id="PS50067"/>
    </source>
</evidence>
<keyword evidence="10" id="KW-1185">Reference proteome</keyword>
<reference evidence="9 10" key="1">
    <citation type="journal article" date="2015" name="Genome Biol. Evol.">
        <title>Phylogenomic analyses indicate that early fungi evolved digesting cell walls of algal ancestors of land plants.</title>
        <authorList>
            <person name="Chang Y."/>
            <person name="Wang S."/>
            <person name="Sekimoto S."/>
            <person name="Aerts A.L."/>
            <person name="Choi C."/>
            <person name="Clum A."/>
            <person name="LaButti K.M."/>
            <person name="Lindquist E.A."/>
            <person name="Yee Ngan C."/>
            <person name="Ohm R.A."/>
            <person name="Salamov A.A."/>
            <person name="Grigoriev I.V."/>
            <person name="Spatafora J.W."/>
            <person name="Berbee M.L."/>
        </authorList>
    </citation>
    <scope>NUCLEOTIDE SEQUENCE [LARGE SCALE GENOMIC DNA]</scope>
    <source>
        <strain evidence="9 10">NRRL 1564</strain>
    </source>
</reference>
<evidence type="ECO:0000256" key="5">
    <source>
        <dbReference type="ARBA" id="ARBA00023054"/>
    </source>
</evidence>
<evidence type="ECO:0000256" key="6">
    <source>
        <dbReference type="PROSITE-ProRule" id="PRU00283"/>
    </source>
</evidence>
<dbReference type="SUPFAM" id="SSF52540">
    <property type="entry name" value="P-loop containing nucleoside triphosphate hydrolases"/>
    <property type="match status" value="1"/>
</dbReference>
<comment type="subcellular location">
    <subcellularLocation>
        <location evidence="1">Cytoplasm</location>
    </subcellularLocation>
</comment>
<dbReference type="EMBL" id="KZ303486">
    <property type="protein sequence ID" value="PIA19720.1"/>
    <property type="molecule type" value="Genomic_DNA"/>
</dbReference>
<gene>
    <name evidence="9" type="ORF">COEREDRAFT_37088</name>
</gene>
<evidence type="ECO:0000313" key="9">
    <source>
        <dbReference type="EMBL" id="PIA19720.1"/>
    </source>
</evidence>
<organism evidence="9 10">
    <name type="scientific">Coemansia reversa (strain ATCC 12441 / NRRL 1564)</name>
    <dbReference type="NCBI Taxonomy" id="763665"/>
    <lineage>
        <taxon>Eukaryota</taxon>
        <taxon>Fungi</taxon>
        <taxon>Fungi incertae sedis</taxon>
        <taxon>Zoopagomycota</taxon>
        <taxon>Kickxellomycotina</taxon>
        <taxon>Kickxellomycetes</taxon>
        <taxon>Kickxellales</taxon>
        <taxon>Kickxellaceae</taxon>
        <taxon>Coemansia</taxon>
    </lineage>
</organism>